<evidence type="ECO:0000256" key="7">
    <source>
        <dbReference type="ARBA" id="ARBA00022519"/>
    </source>
</evidence>
<comment type="caution">
    <text evidence="13">The sequence shown here is derived from an EMBL/GenBank/DDBJ whole genome shotgun (WGS) entry which is preliminary data.</text>
</comment>
<evidence type="ECO:0000256" key="11">
    <source>
        <dbReference type="ARBA" id="ARBA00023136"/>
    </source>
</evidence>
<feature type="transmembrane region" description="Helical" evidence="12">
    <location>
        <begin position="199"/>
        <end position="223"/>
    </location>
</feature>
<evidence type="ECO:0000256" key="4">
    <source>
        <dbReference type="ARBA" id="ARBA00016452"/>
    </source>
</evidence>
<dbReference type="GO" id="GO:0005886">
    <property type="term" value="C:plasma membrane"/>
    <property type="evidence" value="ECO:0007669"/>
    <property type="project" value="UniProtKB-SubCell"/>
</dbReference>
<feature type="non-terminal residue" evidence="13">
    <location>
        <position position="1"/>
    </location>
</feature>
<sequence length="228" mass="23481">PATGTSALEAARLMLARDIRLAFRKRGQLVQPLAFFAIVTTLFPLGISPELSRLRDVAPGVLWVAALLSSLLALEFLFRDDAQDGTLEQHVLSGQSLTWLLFAKTVAHWLLTGLPLALMAPLAALSLGVPVASVGGIVASVAIGSVALSLIGSVGAALTLGVKRSGALMSLLTLPLSMPVLIFGARATELAIKGEGFAAPLYLLGALAVFGITLAPLAAAAAVRISLE</sequence>
<evidence type="ECO:0000256" key="10">
    <source>
        <dbReference type="ARBA" id="ARBA00022989"/>
    </source>
</evidence>
<dbReference type="GO" id="GO:0017004">
    <property type="term" value="P:cytochrome complex assembly"/>
    <property type="evidence" value="ECO:0007669"/>
    <property type="project" value="UniProtKB-KW"/>
</dbReference>
<dbReference type="InterPro" id="IPR026031">
    <property type="entry name" value="Cyt_c_CcmB_bac"/>
</dbReference>
<feature type="transmembrane region" description="Helical" evidence="12">
    <location>
        <begin position="167"/>
        <end position="187"/>
    </location>
</feature>
<keyword evidence="8 12" id="KW-0812">Transmembrane</keyword>
<dbReference type="GO" id="GO:0015232">
    <property type="term" value="F:heme transmembrane transporter activity"/>
    <property type="evidence" value="ECO:0007669"/>
    <property type="project" value="InterPro"/>
</dbReference>
<evidence type="ECO:0000256" key="5">
    <source>
        <dbReference type="ARBA" id="ARBA00022448"/>
    </source>
</evidence>
<dbReference type="PANTHER" id="PTHR30070">
    <property type="entry name" value="HEME EXPORTER PROTEIN B"/>
    <property type="match status" value="1"/>
</dbReference>
<feature type="transmembrane region" description="Helical" evidence="12">
    <location>
        <begin position="60"/>
        <end position="78"/>
    </location>
</feature>
<evidence type="ECO:0000256" key="9">
    <source>
        <dbReference type="ARBA" id="ARBA00022748"/>
    </source>
</evidence>
<protein>
    <recommendedName>
        <fullName evidence="4">Heme exporter protein B</fullName>
    </recommendedName>
</protein>
<dbReference type="NCBIfam" id="TIGR01190">
    <property type="entry name" value="ccmB"/>
    <property type="match status" value="1"/>
</dbReference>
<organism evidence="13">
    <name type="scientific">marine sediment metagenome</name>
    <dbReference type="NCBI Taxonomy" id="412755"/>
    <lineage>
        <taxon>unclassified sequences</taxon>
        <taxon>metagenomes</taxon>
        <taxon>ecological metagenomes</taxon>
    </lineage>
</organism>
<dbReference type="GO" id="GO:1903607">
    <property type="term" value="P:cytochrome c biosynthetic process"/>
    <property type="evidence" value="ECO:0007669"/>
    <property type="project" value="TreeGrafter"/>
</dbReference>
<comment type="function">
    <text evidence="1">Required for the export of heme to the periplasm for the biogenesis of c-type cytochromes.</text>
</comment>
<keyword evidence="9" id="KW-0201">Cytochrome c-type biogenesis</keyword>
<dbReference type="PRINTS" id="PR01414">
    <property type="entry name" value="CCMBBIOGNSIS"/>
</dbReference>
<dbReference type="InterPro" id="IPR003544">
    <property type="entry name" value="Cyt_c_biogenesis_CcmB"/>
</dbReference>
<feature type="transmembrane region" description="Helical" evidence="12">
    <location>
        <begin position="137"/>
        <end position="160"/>
    </location>
</feature>
<keyword evidence="5" id="KW-0813">Transport</keyword>
<evidence type="ECO:0000313" key="13">
    <source>
        <dbReference type="EMBL" id="GAI26255.1"/>
    </source>
</evidence>
<accession>X1NHG9</accession>
<dbReference type="EMBL" id="BARV01022985">
    <property type="protein sequence ID" value="GAI26255.1"/>
    <property type="molecule type" value="Genomic_DNA"/>
</dbReference>
<comment type="similarity">
    <text evidence="3">Belongs to the CcmB/CycW/HelB family.</text>
</comment>
<keyword evidence="6" id="KW-1003">Cell membrane</keyword>
<dbReference type="PANTHER" id="PTHR30070:SF1">
    <property type="entry name" value="CYTOCHROME C BIOGENESIS B-RELATED"/>
    <property type="match status" value="1"/>
</dbReference>
<gene>
    <name evidence="13" type="ORF">S06H3_37788</name>
</gene>
<evidence type="ECO:0000256" key="2">
    <source>
        <dbReference type="ARBA" id="ARBA00004429"/>
    </source>
</evidence>
<evidence type="ECO:0000256" key="3">
    <source>
        <dbReference type="ARBA" id="ARBA00010544"/>
    </source>
</evidence>
<proteinExistence type="inferred from homology"/>
<keyword evidence="11 12" id="KW-0472">Membrane</keyword>
<keyword evidence="7" id="KW-0997">Cell inner membrane</keyword>
<feature type="transmembrane region" description="Helical" evidence="12">
    <location>
        <begin position="29"/>
        <end position="48"/>
    </location>
</feature>
<evidence type="ECO:0000256" key="12">
    <source>
        <dbReference type="SAM" id="Phobius"/>
    </source>
</evidence>
<keyword evidence="10 12" id="KW-1133">Transmembrane helix</keyword>
<comment type="subcellular location">
    <subcellularLocation>
        <location evidence="2">Cell inner membrane</location>
        <topology evidence="2">Multi-pass membrane protein</topology>
    </subcellularLocation>
</comment>
<dbReference type="AlphaFoldDB" id="X1NHG9"/>
<feature type="transmembrane region" description="Helical" evidence="12">
    <location>
        <begin position="99"/>
        <end position="125"/>
    </location>
</feature>
<dbReference type="Pfam" id="PF03379">
    <property type="entry name" value="CcmB"/>
    <property type="match status" value="1"/>
</dbReference>
<evidence type="ECO:0000256" key="8">
    <source>
        <dbReference type="ARBA" id="ARBA00022692"/>
    </source>
</evidence>
<reference evidence="13" key="1">
    <citation type="journal article" date="2014" name="Front. Microbiol.">
        <title>High frequency of phylogenetically diverse reductive dehalogenase-homologous genes in deep subseafloor sedimentary metagenomes.</title>
        <authorList>
            <person name="Kawai M."/>
            <person name="Futagami T."/>
            <person name="Toyoda A."/>
            <person name="Takaki Y."/>
            <person name="Nishi S."/>
            <person name="Hori S."/>
            <person name="Arai W."/>
            <person name="Tsubouchi T."/>
            <person name="Morono Y."/>
            <person name="Uchiyama I."/>
            <person name="Ito T."/>
            <person name="Fujiyama A."/>
            <person name="Inagaki F."/>
            <person name="Takami H."/>
        </authorList>
    </citation>
    <scope>NUCLEOTIDE SEQUENCE</scope>
    <source>
        <strain evidence="13">Expedition CK06-06</strain>
    </source>
</reference>
<dbReference type="PIRSF" id="PIRSF002764">
    <property type="entry name" value="CcmB"/>
    <property type="match status" value="1"/>
</dbReference>
<evidence type="ECO:0000256" key="1">
    <source>
        <dbReference type="ARBA" id="ARBA00002442"/>
    </source>
</evidence>
<name>X1NHG9_9ZZZZ</name>
<evidence type="ECO:0000256" key="6">
    <source>
        <dbReference type="ARBA" id="ARBA00022475"/>
    </source>
</evidence>